<reference evidence="4 5" key="1">
    <citation type="submission" date="2019-02" db="EMBL/GenBank/DDBJ databases">
        <title>Deep-cultivation of Planctomycetes and their phenomic and genomic characterization uncovers novel biology.</title>
        <authorList>
            <person name="Wiegand S."/>
            <person name="Jogler M."/>
            <person name="Boedeker C."/>
            <person name="Pinto D."/>
            <person name="Vollmers J."/>
            <person name="Rivas-Marin E."/>
            <person name="Kohn T."/>
            <person name="Peeters S.H."/>
            <person name="Heuer A."/>
            <person name="Rast P."/>
            <person name="Oberbeckmann S."/>
            <person name="Bunk B."/>
            <person name="Jeske O."/>
            <person name="Meyerdierks A."/>
            <person name="Storesund J.E."/>
            <person name="Kallscheuer N."/>
            <person name="Luecker S."/>
            <person name="Lage O.M."/>
            <person name="Pohl T."/>
            <person name="Merkel B.J."/>
            <person name="Hornburger P."/>
            <person name="Mueller R.-W."/>
            <person name="Bruemmer F."/>
            <person name="Labrenz M."/>
            <person name="Spormann A.M."/>
            <person name="Op den Camp H."/>
            <person name="Overmann J."/>
            <person name="Amann R."/>
            <person name="Jetten M.S.M."/>
            <person name="Mascher T."/>
            <person name="Medema M.H."/>
            <person name="Devos D.P."/>
            <person name="Kaster A.-K."/>
            <person name="Ovreas L."/>
            <person name="Rohde M."/>
            <person name="Galperin M.Y."/>
            <person name="Jogler C."/>
        </authorList>
    </citation>
    <scope>NUCLEOTIDE SEQUENCE [LARGE SCALE GENOMIC DNA]</scope>
    <source>
        <strain evidence="4 5">Mal52</strain>
    </source>
</reference>
<accession>A0A517ZUB1</accession>
<keyword evidence="1" id="KW-0812">Transmembrane</keyword>
<keyword evidence="5" id="KW-1185">Reference proteome</keyword>
<evidence type="ECO:0000256" key="1">
    <source>
        <dbReference type="SAM" id="Phobius"/>
    </source>
</evidence>
<dbReference type="RefSeq" id="WP_145378581.1">
    <property type="nucleotide sequence ID" value="NZ_CP036276.1"/>
</dbReference>
<dbReference type="NCBIfam" id="TIGR02595">
    <property type="entry name" value="PEP_CTERM"/>
    <property type="match status" value="1"/>
</dbReference>
<name>A0A517ZUB1_9PLAN</name>
<evidence type="ECO:0000313" key="4">
    <source>
        <dbReference type="EMBL" id="QDU46054.1"/>
    </source>
</evidence>
<feature type="transmembrane region" description="Helical" evidence="1">
    <location>
        <begin position="214"/>
        <end position="231"/>
    </location>
</feature>
<feature type="chain" id="PRO_5022204697" description="Ice-binding protein C-terminal domain-containing protein" evidence="2">
    <location>
        <begin position="26"/>
        <end position="238"/>
    </location>
</feature>
<keyword evidence="2" id="KW-0732">Signal</keyword>
<dbReference type="AlphaFoldDB" id="A0A517ZUB1"/>
<keyword evidence="1" id="KW-1133">Transmembrane helix</keyword>
<keyword evidence="1" id="KW-0472">Membrane</keyword>
<evidence type="ECO:0000259" key="3">
    <source>
        <dbReference type="Pfam" id="PF07589"/>
    </source>
</evidence>
<feature type="domain" description="Ice-binding protein C-terminal" evidence="3">
    <location>
        <begin position="210"/>
        <end position="234"/>
    </location>
</feature>
<feature type="signal peptide" evidence="2">
    <location>
        <begin position="1"/>
        <end position="25"/>
    </location>
</feature>
<organism evidence="4 5">
    <name type="scientific">Symmachiella dynata</name>
    <dbReference type="NCBI Taxonomy" id="2527995"/>
    <lineage>
        <taxon>Bacteria</taxon>
        <taxon>Pseudomonadati</taxon>
        <taxon>Planctomycetota</taxon>
        <taxon>Planctomycetia</taxon>
        <taxon>Planctomycetales</taxon>
        <taxon>Planctomycetaceae</taxon>
        <taxon>Symmachiella</taxon>
    </lineage>
</organism>
<dbReference type="Pfam" id="PF07589">
    <property type="entry name" value="PEP-CTERM"/>
    <property type="match status" value="1"/>
</dbReference>
<dbReference type="Proteomes" id="UP000319383">
    <property type="component" value="Chromosome"/>
</dbReference>
<dbReference type="EMBL" id="CP036276">
    <property type="protein sequence ID" value="QDU46054.1"/>
    <property type="molecule type" value="Genomic_DNA"/>
</dbReference>
<evidence type="ECO:0000256" key="2">
    <source>
        <dbReference type="SAM" id="SignalP"/>
    </source>
</evidence>
<gene>
    <name evidence="4" type="ORF">Mal52_45510</name>
</gene>
<proteinExistence type="predicted"/>
<dbReference type="InterPro" id="IPR013424">
    <property type="entry name" value="Ice-binding_C"/>
</dbReference>
<sequence length="238" mass="25138" precursor="true">MGFKKTGRLVLALAMTVTMVTAAQAGPIQVGGTYNVRNTNFPNSFTSGPLTINSTAKPIGGAGSGGLTVRERITDTSSEAQWIEWIFEKTDAPLADVTTGGWKTEIFNVPVTTPVIYDGFFIYWTINGTAAQNITTIPGLGAPQVNPLNSSHLVYGGYFPAEGPFTGPLSFDALLTNYGLGISDGNMDINQINGFVVGAHLTTSVSADVVPEPASITMLAIGGIALCGYGWRRKRRTV</sequence>
<evidence type="ECO:0000313" key="5">
    <source>
        <dbReference type="Proteomes" id="UP000319383"/>
    </source>
</evidence>
<protein>
    <recommendedName>
        <fullName evidence="3">Ice-binding protein C-terminal domain-containing protein</fullName>
    </recommendedName>
</protein>
<dbReference type="KEGG" id="sdyn:Mal52_45510"/>